<comment type="caution">
    <text evidence="2">The sequence shown here is derived from an EMBL/GenBank/DDBJ whole genome shotgun (WGS) entry which is preliminary data.</text>
</comment>
<feature type="compositionally biased region" description="Polar residues" evidence="1">
    <location>
        <begin position="446"/>
        <end position="459"/>
    </location>
</feature>
<dbReference type="OrthoDB" id="10447536at2759"/>
<dbReference type="Proteomes" id="UP000266861">
    <property type="component" value="Unassembled WGS sequence"/>
</dbReference>
<evidence type="ECO:0000313" key="2">
    <source>
        <dbReference type="EMBL" id="RHZ69968.1"/>
    </source>
</evidence>
<keyword evidence="3" id="KW-1185">Reference proteome</keyword>
<sequence length="459" mass="53960">MDQSISKNPGVFSESDRNGKLHQVLHMTINEMYDKALRPMKDGTLKSFFNNPHDYLTTSQYFLSASSYALPKLPDFLKNEAYMKRQDCFGCDQVTKYLNNIMLVMASLMEEKSKNWVSLYREFFYQALIATSKAKTIQQLLGFRYNDQQLEIYADHLKNTIDSLESITFVLTQLYVDGFVDNKKRNLKDLKDSDYKNLYCNYEQSQDWAADIHKLQGAYEMTLDLIQVGDFVMIYGCILYHFIGRMASYDFKFNPGEDNLDIISKPFQTTKRRIEDDIKAHGIRSKDKKFTDIKNKLTDKRKTIRKLYDCRDFHFVKVHSTWLDNPPKTYNDWMKNERKYSPPSNWQPPDIQEYRNQLRKAHVPQDKTKGVEIIDRTYIYSHSENPKAPSLLEYLHNSDITMNDDIMNILVANNYKYTSTPTSPPRNELYSQLTTEAKNFLKDPKSNTSQYVNSQLKKK</sequence>
<gene>
    <name evidence="2" type="ORF">Glove_276g97</name>
</gene>
<protein>
    <submittedName>
        <fullName evidence="2">Uncharacterized protein</fullName>
    </submittedName>
</protein>
<reference evidence="2 3" key="1">
    <citation type="submission" date="2018-08" db="EMBL/GenBank/DDBJ databases">
        <title>Genome and evolution of the arbuscular mycorrhizal fungus Diversispora epigaea (formerly Glomus versiforme) and its bacterial endosymbionts.</title>
        <authorList>
            <person name="Sun X."/>
            <person name="Fei Z."/>
            <person name="Harrison M."/>
        </authorList>
    </citation>
    <scope>NUCLEOTIDE SEQUENCE [LARGE SCALE GENOMIC DNA]</scope>
    <source>
        <strain evidence="2 3">IT104</strain>
    </source>
</reference>
<evidence type="ECO:0000256" key="1">
    <source>
        <dbReference type="SAM" id="MobiDB-lite"/>
    </source>
</evidence>
<organism evidence="2 3">
    <name type="scientific">Diversispora epigaea</name>
    <dbReference type="NCBI Taxonomy" id="1348612"/>
    <lineage>
        <taxon>Eukaryota</taxon>
        <taxon>Fungi</taxon>
        <taxon>Fungi incertae sedis</taxon>
        <taxon>Mucoromycota</taxon>
        <taxon>Glomeromycotina</taxon>
        <taxon>Glomeromycetes</taxon>
        <taxon>Diversisporales</taxon>
        <taxon>Diversisporaceae</taxon>
        <taxon>Diversispora</taxon>
    </lineage>
</organism>
<accession>A0A397I6S6</accession>
<proteinExistence type="predicted"/>
<dbReference type="AlphaFoldDB" id="A0A397I6S6"/>
<feature type="region of interest" description="Disordered" evidence="1">
    <location>
        <begin position="440"/>
        <end position="459"/>
    </location>
</feature>
<evidence type="ECO:0000313" key="3">
    <source>
        <dbReference type="Proteomes" id="UP000266861"/>
    </source>
</evidence>
<dbReference type="EMBL" id="PQFF01000253">
    <property type="protein sequence ID" value="RHZ69968.1"/>
    <property type="molecule type" value="Genomic_DNA"/>
</dbReference>
<name>A0A397I6S6_9GLOM</name>